<sequence length="383" mass="41876">MTPFTCRPHVVLIAHYAPWLINFRAPLLKAIRAGGCRVTVLAPGQYPEIRMQLLEIGVDYQSFSMDRTGLNPSRDLRTIIELYHLLRDAKATHVLTTAIKPNIYGALAARWAGVDNIYALVTGLGHVFTGNSYKQRTMAIVASVLYRIAFSGVKKVIFQNPDDRELFLKRKMVSIAQTALVAGSGVDLNHYQASALPASPPIKFLMIARLIKEKGVREYVQAASLLKMKGINVKVQLAGPLDDNPSALSASELKTLVDDGNIQYLGELQDVRDALAESHVFVLPSYREGTPRSTLEALATGRPVITTDAPGCRETVEPGVNGLLVPIGDAQALAEAMESFTSLAAPLQEMAEASLLKARLKYDVHLVNSEMLKIMKLDVTSEL</sequence>
<dbReference type="Pfam" id="PF13692">
    <property type="entry name" value="Glyco_trans_1_4"/>
    <property type="match status" value="1"/>
</dbReference>
<organism evidence="2 3">
    <name type="scientific">Deinococcus deserti (strain DSM 17065 / CIP 109153 / LMG 22923 / VCD115)</name>
    <dbReference type="NCBI Taxonomy" id="546414"/>
    <lineage>
        <taxon>Bacteria</taxon>
        <taxon>Thermotogati</taxon>
        <taxon>Deinococcota</taxon>
        <taxon>Deinococci</taxon>
        <taxon>Deinococcales</taxon>
        <taxon>Deinococcaceae</taxon>
        <taxon>Deinococcus</taxon>
    </lineage>
</organism>
<dbReference type="CDD" id="cd03808">
    <property type="entry name" value="GT4_CapM-like"/>
    <property type="match status" value="1"/>
</dbReference>
<dbReference type="HOGENOM" id="CLU_009583_8_1_0"/>
<dbReference type="OrthoDB" id="9806653at2"/>
<dbReference type="STRING" id="546414.Deide_20273"/>
<name>C1CY81_DEIDV</name>
<dbReference type="RefSeq" id="WP_012694158.1">
    <property type="nucleotide sequence ID" value="NC_012526.1"/>
</dbReference>
<dbReference type="Pfam" id="PF13579">
    <property type="entry name" value="Glyco_trans_4_4"/>
    <property type="match status" value="1"/>
</dbReference>
<proteinExistence type="predicted"/>
<dbReference type="Gene3D" id="3.40.50.2000">
    <property type="entry name" value="Glycogen Phosphorylase B"/>
    <property type="match status" value="2"/>
</dbReference>
<evidence type="ECO:0000313" key="3">
    <source>
        <dbReference type="Proteomes" id="UP000002208"/>
    </source>
</evidence>
<dbReference type="GO" id="GO:0016757">
    <property type="term" value="F:glycosyltransferase activity"/>
    <property type="evidence" value="ECO:0007669"/>
    <property type="project" value="TreeGrafter"/>
</dbReference>
<dbReference type="PANTHER" id="PTHR12526">
    <property type="entry name" value="GLYCOSYLTRANSFERASE"/>
    <property type="match status" value="1"/>
</dbReference>
<dbReference type="SUPFAM" id="SSF53756">
    <property type="entry name" value="UDP-Glycosyltransferase/glycogen phosphorylase"/>
    <property type="match status" value="1"/>
</dbReference>
<keyword evidence="2" id="KW-0808">Transferase</keyword>
<dbReference type="CAZy" id="GT4">
    <property type="family name" value="Glycosyltransferase Family 4"/>
</dbReference>
<dbReference type="KEGG" id="ddr:Deide_20273"/>
<evidence type="ECO:0000313" key="2">
    <source>
        <dbReference type="EMBL" id="ACO47037.1"/>
    </source>
</evidence>
<dbReference type="PaxDb" id="546414-Deide_20273"/>
<accession>C1CY81</accession>
<gene>
    <name evidence="2" type="ordered locus">Deide_20273</name>
</gene>
<dbReference type="Proteomes" id="UP000002208">
    <property type="component" value="Chromosome"/>
</dbReference>
<protein>
    <submittedName>
        <fullName evidence="2">Putative glycosyltransferase</fullName>
    </submittedName>
</protein>
<feature type="domain" description="Glycosyltransferase subfamily 4-like N-terminal" evidence="1">
    <location>
        <begin position="27"/>
        <end position="170"/>
    </location>
</feature>
<dbReference type="PANTHER" id="PTHR12526:SF638">
    <property type="entry name" value="SPORE COAT PROTEIN SA"/>
    <property type="match status" value="1"/>
</dbReference>
<evidence type="ECO:0000259" key="1">
    <source>
        <dbReference type="Pfam" id="PF13579"/>
    </source>
</evidence>
<reference evidence="2 3" key="1">
    <citation type="journal article" date="2009" name="PLoS Genet.">
        <title>Alliance of proteomics and genomics to unravel the specificities of Sahara bacterium Deinococcus deserti.</title>
        <authorList>
            <person name="de Groot A."/>
            <person name="Dulermo R."/>
            <person name="Ortet P."/>
            <person name="Blanchard L."/>
            <person name="Guerin P."/>
            <person name="Fernandez B."/>
            <person name="Vacherie B."/>
            <person name="Dossat C."/>
            <person name="Jolivet E."/>
            <person name="Siguier P."/>
            <person name="Chandler M."/>
            <person name="Barakat M."/>
            <person name="Dedieu A."/>
            <person name="Barbe V."/>
            <person name="Heulin T."/>
            <person name="Sommer S."/>
            <person name="Achouak W."/>
            <person name="Armengaud J."/>
        </authorList>
    </citation>
    <scope>NUCLEOTIDE SEQUENCE [LARGE SCALE GENOMIC DNA]</scope>
    <source>
        <strain evidence="3">DSM 17065 / CIP 109153 / LMG 22923 / VCD115</strain>
    </source>
</reference>
<keyword evidence="3" id="KW-1185">Reference proteome</keyword>
<dbReference type="AlphaFoldDB" id="C1CY81"/>
<dbReference type="InterPro" id="IPR028098">
    <property type="entry name" value="Glyco_trans_4-like_N"/>
</dbReference>
<dbReference type="eggNOG" id="COG0438">
    <property type="taxonomic scope" value="Bacteria"/>
</dbReference>
<dbReference type="EMBL" id="CP001114">
    <property type="protein sequence ID" value="ACO47037.1"/>
    <property type="molecule type" value="Genomic_DNA"/>
</dbReference>